<dbReference type="Proteomes" id="UP000664859">
    <property type="component" value="Unassembled WGS sequence"/>
</dbReference>
<dbReference type="InterPro" id="IPR029052">
    <property type="entry name" value="Metallo-depent_PP-like"/>
</dbReference>
<reference evidence="2" key="1">
    <citation type="submission" date="2021-02" db="EMBL/GenBank/DDBJ databases">
        <title>First Annotated Genome of the Yellow-green Alga Tribonema minus.</title>
        <authorList>
            <person name="Mahan K.M."/>
        </authorList>
    </citation>
    <scope>NUCLEOTIDE SEQUENCE</scope>
    <source>
        <strain evidence="2">UTEX B ZZ1240</strain>
    </source>
</reference>
<evidence type="ECO:0000259" key="1">
    <source>
        <dbReference type="Pfam" id="PF00149"/>
    </source>
</evidence>
<proteinExistence type="predicted"/>
<protein>
    <submittedName>
        <fullName evidence="2">Bis-tetraphosphatase, symmetrical</fullName>
    </submittedName>
</protein>
<name>A0A835ZAI5_9STRA</name>
<organism evidence="2 3">
    <name type="scientific">Tribonema minus</name>
    <dbReference type="NCBI Taxonomy" id="303371"/>
    <lineage>
        <taxon>Eukaryota</taxon>
        <taxon>Sar</taxon>
        <taxon>Stramenopiles</taxon>
        <taxon>Ochrophyta</taxon>
        <taxon>PX clade</taxon>
        <taxon>Xanthophyceae</taxon>
        <taxon>Tribonematales</taxon>
        <taxon>Tribonemataceae</taxon>
        <taxon>Tribonema</taxon>
    </lineage>
</organism>
<dbReference type="GO" id="GO:0016791">
    <property type="term" value="F:phosphatase activity"/>
    <property type="evidence" value="ECO:0007669"/>
    <property type="project" value="TreeGrafter"/>
</dbReference>
<dbReference type="InterPro" id="IPR004843">
    <property type="entry name" value="Calcineurin-like_PHP"/>
</dbReference>
<dbReference type="SUPFAM" id="SSF56300">
    <property type="entry name" value="Metallo-dependent phosphatases"/>
    <property type="match status" value="1"/>
</dbReference>
<dbReference type="AlphaFoldDB" id="A0A835ZAI5"/>
<gene>
    <name evidence="2" type="ORF">JKP88DRAFT_271521</name>
</gene>
<feature type="domain" description="Calcineurin-like phosphoesterase" evidence="1">
    <location>
        <begin position="10"/>
        <end position="130"/>
    </location>
</feature>
<dbReference type="GO" id="GO:0000298">
    <property type="term" value="F:endopolyphosphatase activity"/>
    <property type="evidence" value="ECO:0007669"/>
    <property type="project" value="TreeGrafter"/>
</dbReference>
<sequence length="235" mass="26774">MERFKHRHPRVIAIGDVHGCVEELQELIRKADYRPGDLLLFLGDLVAKGPDSIGAIRMARELGGIAVRGNHEFEVLRWHQIISTGGEHPLIGSEHYHIAKNLTAEDVAWLRSSPWYMHSRDLDALFVHAGFVSGVRLFRQNPRLMMNMRSILPDGTATSKHFEAWPWARLWEGPQTVFFGHDAERGLQVHEHAVGIDTGCVYGGRLTACILPERRLISVDARNEYITFKRRKAKQ</sequence>
<evidence type="ECO:0000313" key="2">
    <source>
        <dbReference type="EMBL" id="KAG5190050.1"/>
    </source>
</evidence>
<dbReference type="EMBL" id="JAFCMP010000040">
    <property type="protein sequence ID" value="KAG5190050.1"/>
    <property type="molecule type" value="Genomic_DNA"/>
</dbReference>
<dbReference type="Gene3D" id="3.60.21.10">
    <property type="match status" value="1"/>
</dbReference>
<dbReference type="PANTHER" id="PTHR42850:SF4">
    <property type="entry name" value="ZINC-DEPENDENT ENDOPOLYPHOSPHATASE"/>
    <property type="match status" value="1"/>
</dbReference>
<accession>A0A835ZAI5</accession>
<evidence type="ECO:0000313" key="3">
    <source>
        <dbReference type="Proteomes" id="UP000664859"/>
    </source>
</evidence>
<dbReference type="GO" id="GO:0006798">
    <property type="term" value="P:polyphosphate catabolic process"/>
    <property type="evidence" value="ECO:0007669"/>
    <property type="project" value="TreeGrafter"/>
</dbReference>
<dbReference type="Pfam" id="PF00149">
    <property type="entry name" value="Metallophos"/>
    <property type="match status" value="1"/>
</dbReference>
<dbReference type="InterPro" id="IPR050126">
    <property type="entry name" value="Ap4A_hydrolase"/>
</dbReference>
<dbReference type="GO" id="GO:0005737">
    <property type="term" value="C:cytoplasm"/>
    <property type="evidence" value="ECO:0007669"/>
    <property type="project" value="TreeGrafter"/>
</dbReference>
<dbReference type="OrthoDB" id="10267127at2759"/>
<comment type="caution">
    <text evidence="2">The sequence shown here is derived from an EMBL/GenBank/DDBJ whole genome shotgun (WGS) entry which is preliminary data.</text>
</comment>
<dbReference type="PANTHER" id="PTHR42850">
    <property type="entry name" value="METALLOPHOSPHOESTERASE"/>
    <property type="match status" value="1"/>
</dbReference>
<keyword evidence="3" id="KW-1185">Reference proteome</keyword>